<dbReference type="Pfam" id="PF02625">
    <property type="entry name" value="XdhC_CoxI"/>
    <property type="match status" value="1"/>
</dbReference>
<dbReference type="RefSeq" id="WP_379083882.1">
    <property type="nucleotide sequence ID" value="NZ_JBHTJO010000001.1"/>
</dbReference>
<dbReference type="Pfam" id="PF13478">
    <property type="entry name" value="XdhC_C"/>
    <property type="match status" value="1"/>
</dbReference>
<dbReference type="InterPro" id="IPR052698">
    <property type="entry name" value="MoCofactor_Util/Proc"/>
</dbReference>
<keyword evidence="4" id="KW-1185">Reference proteome</keyword>
<dbReference type="InterPro" id="IPR003777">
    <property type="entry name" value="XdhC_CoxI"/>
</dbReference>
<sequence>MNAFSDLLRFLLHATEHGERTALVTITDVIGSSPRAPGTHMGVTESSAYFGSVSGGCVEAAVATEAVRIMKSGRAEEIRFGRGSPFMDIRLPCGGGIDLLFTPQPSAQVLAEALRRHEDRRPLALALGRDGSLELVEQNGAGSVWHGDVFFASHRPRLKLCVFGRGAEVRSLLQLAPGLGVDLCIATPEEELIAAAEAAGAQAHHLISRESPPGFTIDQDTAVVMLFHDHGWELDILEQVLPHPALLIGAMGSRRTHADRLAELRARGVDEAMLEKVVGPIGLIPSTRDPQTLALSVLAQVVERYNAAASSR</sequence>
<evidence type="ECO:0000313" key="4">
    <source>
        <dbReference type="Proteomes" id="UP001597102"/>
    </source>
</evidence>
<proteinExistence type="predicted"/>
<evidence type="ECO:0000259" key="1">
    <source>
        <dbReference type="Pfam" id="PF02625"/>
    </source>
</evidence>
<dbReference type="Proteomes" id="UP001597102">
    <property type="component" value="Unassembled WGS sequence"/>
</dbReference>
<reference evidence="4" key="1">
    <citation type="journal article" date="2019" name="Int. J. Syst. Evol. Microbiol.">
        <title>The Global Catalogue of Microorganisms (GCM) 10K type strain sequencing project: providing services to taxonomists for standard genome sequencing and annotation.</title>
        <authorList>
            <consortium name="The Broad Institute Genomics Platform"/>
            <consortium name="The Broad Institute Genome Sequencing Center for Infectious Disease"/>
            <person name="Wu L."/>
            <person name="Ma J."/>
        </authorList>
    </citation>
    <scope>NUCLEOTIDE SEQUENCE [LARGE SCALE GENOMIC DNA]</scope>
    <source>
        <strain evidence="4">CCUG 61697</strain>
    </source>
</reference>
<organism evidence="3 4">
    <name type="scientific">Methyloligella solikamskensis</name>
    <dbReference type="NCBI Taxonomy" id="1177756"/>
    <lineage>
        <taxon>Bacteria</taxon>
        <taxon>Pseudomonadati</taxon>
        <taxon>Pseudomonadota</taxon>
        <taxon>Alphaproteobacteria</taxon>
        <taxon>Hyphomicrobiales</taxon>
        <taxon>Hyphomicrobiaceae</taxon>
        <taxon>Methyloligella</taxon>
    </lineage>
</organism>
<gene>
    <name evidence="3" type="ORF">ACFQ2F_00060</name>
</gene>
<name>A0ABW3J6V6_9HYPH</name>
<feature type="domain" description="XdhC- CoxI" evidence="1">
    <location>
        <begin position="16"/>
        <end position="81"/>
    </location>
</feature>
<dbReference type="InterPro" id="IPR027051">
    <property type="entry name" value="XdhC_Rossmann_dom"/>
</dbReference>
<dbReference type="Gene3D" id="3.40.50.720">
    <property type="entry name" value="NAD(P)-binding Rossmann-like Domain"/>
    <property type="match status" value="1"/>
</dbReference>
<comment type="caution">
    <text evidence="3">The sequence shown here is derived from an EMBL/GenBank/DDBJ whole genome shotgun (WGS) entry which is preliminary data.</text>
</comment>
<accession>A0ABW3J6V6</accession>
<dbReference type="PANTHER" id="PTHR30388">
    <property type="entry name" value="ALDEHYDE OXIDOREDUCTASE MOLYBDENUM COFACTOR ASSEMBLY PROTEIN"/>
    <property type="match status" value="1"/>
</dbReference>
<protein>
    <submittedName>
        <fullName evidence="3">XdhC family protein</fullName>
    </submittedName>
</protein>
<evidence type="ECO:0000313" key="3">
    <source>
        <dbReference type="EMBL" id="MFD0985491.1"/>
    </source>
</evidence>
<evidence type="ECO:0000259" key="2">
    <source>
        <dbReference type="Pfam" id="PF13478"/>
    </source>
</evidence>
<dbReference type="EMBL" id="JBHTJO010000001">
    <property type="protein sequence ID" value="MFD0985491.1"/>
    <property type="molecule type" value="Genomic_DNA"/>
</dbReference>
<feature type="domain" description="XdhC Rossmann" evidence="2">
    <location>
        <begin position="160"/>
        <end position="301"/>
    </location>
</feature>
<dbReference type="PANTHER" id="PTHR30388:SF4">
    <property type="entry name" value="MOLYBDENUM COFACTOR INSERTION CHAPERONE PAOD"/>
    <property type="match status" value="1"/>
</dbReference>